<evidence type="ECO:0000313" key="3">
    <source>
        <dbReference type="Proteomes" id="UP000799753"/>
    </source>
</evidence>
<dbReference type="AlphaFoldDB" id="A0A6A6S7X2"/>
<feature type="transmembrane region" description="Helical" evidence="1">
    <location>
        <begin position="85"/>
        <end position="106"/>
    </location>
</feature>
<protein>
    <recommendedName>
        <fullName evidence="4">MARVEL domain-containing protein</fullName>
    </recommendedName>
</protein>
<proteinExistence type="predicted"/>
<reference evidence="2" key="1">
    <citation type="journal article" date="2020" name="Stud. Mycol.">
        <title>101 Dothideomycetes genomes: a test case for predicting lifestyles and emergence of pathogens.</title>
        <authorList>
            <person name="Haridas S."/>
            <person name="Albert R."/>
            <person name="Binder M."/>
            <person name="Bloem J."/>
            <person name="Labutti K."/>
            <person name="Salamov A."/>
            <person name="Andreopoulos B."/>
            <person name="Baker S."/>
            <person name="Barry K."/>
            <person name="Bills G."/>
            <person name="Bluhm B."/>
            <person name="Cannon C."/>
            <person name="Castanera R."/>
            <person name="Culley D."/>
            <person name="Daum C."/>
            <person name="Ezra D."/>
            <person name="Gonzalez J."/>
            <person name="Henrissat B."/>
            <person name="Kuo A."/>
            <person name="Liang C."/>
            <person name="Lipzen A."/>
            <person name="Lutzoni F."/>
            <person name="Magnuson J."/>
            <person name="Mondo S."/>
            <person name="Nolan M."/>
            <person name="Ohm R."/>
            <person name="Pangilinan J."/>
            <person name="Park H.-J."/>
            <person name="Ramirez L."/>
            <person name="Alfaro M."/>
            <person name="Sun H."/>
            <person name="Tritt A."/>
            <person name="Yoshinaga Y."/>
            <person name="Zwiers L.-H."/>
            <person name="Turgeon B."/>
            <person name="Goodwin S."/>
            <person name="Spatafora J."/>
            <person name="Crous P."/>
            <person name="Grigoriev I."/>
        </authorList>
    </citation>
    <scope>NUCLEOTIDE SEQUENCE</scope>
    <source>
        <strain evidence="2">CBS 473.64</strain>
    </source>
</reference>
<name>A0A6A6S7X2_9PLEO</name>
<feature type="transmembrane region" description="Helical" evidence="1">
    <location>
        <begin position="174"/>
        <end position="196"/>
    </location>
</feature>
<feature type="transmembrane region" description="Helical" evidence="1">
    <location>
        <begin position="113"/>
        <end position="131"/>
    </location>
</feature>
<accession>A0A6A6S7X2</accession>
<evidence type="ECO:0000256" key="1">
    <source>
        <dbReference type="SAM" id="Phobius"/>
    </source>
</evidence>
<sequence length="344" mass="38637">MVHCFIPRQWRLAKVVYFLIIFEFPFMVANLSLFGIASPNLYRTILWSEGGRMGYNSDPSTVLYAAANYRPVKEPLVWSSFNTQYNLYIGVICTFFWLIKVTGWLLHVCYPILSLPLHLGLMALWAVSIYAQTAPDTIDPKRQNHGAPWYITKSCSVVDDKTIQAYCKQAKSSFAVSIIMLVIYCTHILLAAYSLYPTKEARLTHATKAAEKQARKEKWASSPYDDNEVSPEDQWQHMWELQQLPRTPGAAPPPQQGWEKAPMTPRTATFGQLGGEQLQYRQFQAQQFPQQYSQQVYSQPVAQGNGIGNGNGNGGVEYYGNNGDVPEYVPQGHGHGGKGKGAVV</sequence>
<dbReference type="Proteomes" id="UP000799753">
    <property type="component" value="Unassembled WGS sequence"/>
</dbReference>
<feature type="transmembrane region" description="Helical" evidence="1">
    <location>
        <begin position="15"/>
        <end position="37"/>
    </location>
</feature>
<keyword evidence="1" id="KW-0812">Transmembrane</keyword>
<evidence type="ECO:0008006" key="4">
    <source>
        <dbReference type="Google" id="ProtNLM"/>
    </source>
</evidence>
<keyword evidence="3" id="KW-1185">Reference proteome</keyword>
<dbReference type="OrthoDB" id="5352400at2759"/>
<organism evidence="2 3">
    <name type="scientific">Massarina eburnea CBS 473.64</name>
    <dbReference type="NCBI Taxonomy" id="1395130"/>
    <lineage>
        <taxon>Eukaryota</taxon>
        <taxon>Fungi</taxon>
        <taxon>Dikarya</taxon>
        <taxon>Ascomycota</taxon>
        <taxon>Pezizomycotina</taxon>
        <taxon>Dothideomycetes</taxon>
        <taxon>Pleosporomycetidae</taxon>
        <taxon>Pleosporales</taxon>
        <taxon>Massarineae</taxon>
        <taxon>Massarinaceae</taxon>
        <taxon>Massarina</taxon>
    </lineage>
</organism>
<keyword evidence="1" id="KW-1133">Transmembrane helix</keyword>
<dbReference type="EMBL" id="MU006780">
    <property type="protein sequence ID" value="KAF2643101.1"/>
    <property type="molecule type" value="Genomic_DNA"/>
</dbReference>
<evidence type="ECO:0000313" key="2">
    <source>
        <dbReference type="EMBL" id="KAF2643101.1"/>
    </source>
</evidence>
<gene>
    <name evidence="2" type="ORF">P280DRAFT_467184</name>
</gene>
<keyword evidence="1" id="KW-0472">Membrane</keyword>